<keyword evidence="3" id="KW-0677">Repeat</keyword>
<protein>
    <recommendedName>
        <fullName evidence="9">Ig-like domain-containing protein</fullName>
    </recommendedName>
</protein>
<keyword evidence="6" id="KW-0325">Glycoprotein</keyword>
<gene>
    <name evidence="10" type="ORF">DNTS_031633</name>
</gene>
<dbReference type="Proteomes" id="UP000316079">
    <property type="component" value="Unassembled WGS sequence"/>
</dbReference>
<evidence type="ECO:0000256" key="5">
    <source>
        <dbReference type="ARBA" id="ARBA00023157"/>
    </source>
</evidence>
<dbReference type="InterPro" id="IPR003599">
    <property type="entry name" value="Ig_sub"/>
</dbReference>
<dbReference type="PANTHER" id="PTHR23277:SF11">
    <property type="entry name" value="NECTIN-4"/>
    <property type="match status" value="1"/>
</dbReference>
<name>A0A553QVX0_9TELE</name>
<evidence type="ECO:0000256" key="6">
    <source>
        <dbReference type="ARBA" id="ARBA00023180"/>
    </source>
</evidence>
<accession>A0A553QVX0</accession>
<feature type="domain" description="Ig-like" evidence="9">
    <location>
        <begin position="96"/>
        <end position="248"/>
    </location>
</feature>
<keyword evidence="2" id="KW-0732">Signal</keyword>
<feature type="region of interest" description="Disordered" evidence="7">
    <location>
        <begin position="19"/>
        <end position="63"/>
    </location>
</feature>
<evidence type="ECO:0000256" key="3">
    <source>
        <dbReference type="ARBA" id="ARBA00022737"/>
    </source>
</evidence>
<feature type="domain" description="Ig-like" evidence="9">
    <location>
        <begin position="369"/>
        <end position="456"/>
    </location>
</feature>
<keyword evidence="5" id="KW-1015">Disulfide bond</keyword>
<keyword evidence="8" id="KW-1133">Transmembrane helix</keyword>
<evidence type="ECO:0000256" key="7">
    <source>
        <dbReference type="SAM" id="MobiDB-lite"/>
    </source>
</evidence>
<proteinExistence type="predicted"/>
<dbReference type="GO" id="GO:0007157">
    <property type="term" value="P:heterophilic cell-cell adhesion via plasma membrane cell adhesion molecules"/>
    <property type="evidence" value="ECO:0007669"/>
    <property type="project" value="TreeGrafter"/>
</dbReference>
<comment type="caution">
    <text evidence="10">The sequence shown here is derived from an EMBL/GenBank/DDBJ whole genome shotgun (WGS) entry which is preliminary data.</text>
</comment>
<comment type="subcellular location">
    <subcellularLocation>
        <location evidence="1">Membrane</location>
    </subcellularLocation>
</comment>
<dbReference type="EMBL" id="SRMA01025477">
    <property type="protein sequence ID" value="TRY94124.1"/>
    <property type="molecule type" value="Genomic_DNA"/>
</dbReference>
<dbReference type="PROSITE" id="PS50835">
    <property type="entry name" value="IG_LIKE"/>
    <property type="match status" value="2"/>
</dbReference>
<evidence type="ECO:0000256" key="1">
    <source>
        <dbReference type="ARBA" id="ARBA00004370"/>
    </source>
</evidence>
<sequence>MNLFKVKSKVRGWSRASGRGDVITHAGSSRTRRRCLEENKDHHEEKPSEAQRRRPPAPRGVTEILRSSPENDLVRERGSRRMEIVELILSILSLCPAVSVCGGFVESPSSLRSFSGTQTRLPCRFLVEGEETVVQVTWTRLKPGGEREQIITGHYTEGPKGAGETLQRCLQPFLLFVKAHLVFLRNRMLPQLLLASPGFQERFRFEGSEATLDSTLLIRDTQRGDQALYTCSVTIFPSGNFQTQRSLSVWMFPVSSVEPALLAEGDPPRSVASCRSVAHPPASVWWDTRLPGYTHNTSGADGQVTAEFHTLAQPVRSMNGARLDCLVSHPLYETPHRIPHTLSVRCEYPRAPRAWLLLLRLLMVRVSVPPDAEVTGSGPWRTGSTGSHLKCVANGNPPAQNFTWSRTDGALPEGAQARGDSLLFTRPLEARDEGVYVCQAENALGRTSAMFSLQLTQEGSESSWSFLAGSETLLMSIGASIATALVVFVIFAVIYVNCHLRRKNRKLKRVLSTRTEEMISLSRQVSMRRLNSITSDPRIQTEESSLMHADSVMKNSVLSVQDPHRLVEGDYDSLGRPAIYSSFRASRKLRELEEERNERRRRVESFVRSSNISLDSALHREQLSSPRPPSVSLAMADGWKRGSRRDIHPQEPLEKPPHLNSPQISEALSSYFQCSDAALNPNASLPVSSHRHIV</sequence>
<dbReference type="OrthoDB" id="8872282at2759"/>
<dbReference type="InterPro" id="IPR007110">
    <property type="entry name" value="Ig-like_dom"/>
</dbReference>
<evidence type="ECO:0000259" key="9">
    <source>
        <dbReference type="PROSITE" id="PS50835"/>
    </source>
</evidence>
<dbReference type="Gene3D" id="2.60.40.10">
    <property type="entry name" value="Immunoglobulins"/>
    <property type="match status" value="3"/>
</dbReference>
<organism evidence="10 11">
    <name type="scientific">Danionella cerebrum</name>
    <dbReference type="NCBI Taxonomy" id="2873325"/>
    <lineage>
        <taxon>Eukaryota</taxon>
        <taxon>Metazoa</taxon>
        <taxon>Chordata</taxon>
        <taxon>Craniata</taxon>
        <taxon>Vertebrata</taxon>
        <taxon>Euteleostomi</taxon>
        <taxon>Actinopterygii</taxon>
        <taxon>Neopterygii</taxon>
        <taxon>Teleostei</taxon>
        <taxon>Ostariophysi</taxon>
        <taxon>Cypriniformes</taxon>
        <taxon>Danionidae</taxon>
        <taxon>Danioninae</taxon>
        <taxon>Danionella</taxon>
    </lineage>
</organism>
<dbReference type="GO" id="GO:0007156">
    <property type="term" value="P:homophilic cell adhesion via plasma membrane adhesion molecules"/>
    <property type="evidence" value="ECO:0007669"/>
    <property type="project" value="TreeGrafter"/>
</dbReference>
<dbReference type="PANTHER" id="PTHR23277">
    <property type="entry name" value="NECTIN-RELATED"/>
    <property type="match status" value="1"/>
</dbReference>
<dbReference type="GO" id="GO:0005912">
    <property type="term" value="C:adherens junction"/>
    <property type="evidence" value="ECO:0007669"/>
    <property type="project" value="TreeGrafter"/>
</dbReference>
<keyword evidence="8" id="KW-0812">Transmembrane</keyword>
<dbReference type="InterPro" id="IPR051427">
    <property type="entry name" value="Nectin/Nectin-like"/>
</dbReference>
<feature type="transmembrane region" description="Helical" evidence="8">
    <location>
        <begin position="473"/>
        <end position="498"/>
    </location>
</feature>
<dbReference type="AlphaFoldDB" id="A0A553QVX0"/>
<dbReference type="GO" id="GO:0016020">
    <property type="term" value="C:membrane"/>
    <property type="evidence" value="ECO:0007669"/>
    <property type="project" value="UniProtKB-SubCell"/>
</dbReference>
<reference evidence="10 11" key="1">
    <citation type="journal article" date="2019" name="Sci. Data">
        <title>Hybrid genome assembly and annotation of Danionella translucida.</title>
        <authorList>
            <person name="Kadobianskyi M."/>
            <person name="Schulze L."/>
            <person name="Schuelke M."/>
            <person name="Judkewitz B."/>
        </authorList>
    </citation>
    <scope>NUCLEOTIDE SEQUENCE [LARGE SCALE GENOMIC DNA]</scope>
    <source>
        <strain evidence="10 11">Bolton</strain>
    </source>
</reference>
<evidence type="ECO:0000313" key="11">
    <source>
        <dbReference type="Proteomes" id="UP000316079"/>
    </source>
</evidence>
<evidence type="ECO:0000256" key="4">
    <source>
        <dbReference type="ARBA" id="ARBA00023136"/>
    </source>
</evidence>
<dbReference type="InterPro" id="IPR013783">
    <property type="entry name" value="Ig-like_fold"/>
</dbReference>
<keyword evidence="11" id="KW-1185">Reference proteome</keyword>
<evidence type="ECO:0000256" key="8">
    <source>
        <dbReference type="SAM" id="Phobius"/>
    </source>
</evidence>
<evidence type="ECO:0000313" key="10">
    <source>
        <dbReference type="EMBL" id="TRY94124.1"/>
    </source>
</evidence>
<dbReference type="SMART" id="SM00409">
    <property type="entry name" value="IG"/>
    <property type="match status" value="2"/>
</dbReference>
<dbReference type="Pfam" id="PF13927">
    <property type="entry name" value="Ig_3"/>
    <property type="match status" value="1"/>
</dbReference>
<feature type="compositionally biased region" description="Basic and acidic residues" evidence="7">
    <location>
        <begin position="34"/>
        <end position="52"/>
    </location>
</feature>
<keyword evidence="4 8" id="KW-0472">Membrane</keyword>
<dbReference type="InterPro" id="IPR036179">
    <property type="entry name" value="Ig-like_dom_sf"/>
</dbReference>
<dbReference type="STRING" id="623744.A0A553QVX0"/>
<evidence type="ECO:0000256" key="2">
    <source>
        <dbReference type="ARBA" id="ARBA00022729"/>
    </source>
</evidence>
<dbReference type="SUPFAM" id="SSF48726">
    <property type="entry name" value="Immunoglobulin"/>
    <property type="match status" value="2"/>
</dbReference>